<feature type="region of interest" description="Disordered" evidence="1">
    <location>
        <begin position="768"/>
        <end position="790"/>
    </location>
</feature>
<name>A0A9D4C137_DREPO</name>
<dbReference type="EMBL" id="JAIWYP010000013">
    <property type="protein sequence ID" value="KAH3715168.1"/>
    <property type="molecule type" value="Genomic_DNA"/>
</dbReference>
<keyword evidence="3" id="KW-1185">Reference proteome</keyword>
<feature type="region of interest" description="Disordered" evidence="1">
    <location>
        <begin position="696"/>
        <end position="722"/>
    </location>
</feature>
<dbReference type="Proteomes" id="UP000828390">
    <property type="component" value="Unassembled WGS sequence"/>
</dbReference>
<accession>A0A9D4C137</accession>
<feature type="region of interest" description="Disordered" evidence="1">
    <location>
        <begin position="181"/>
        <end position="221"/>
    </location>
</feature>
<reference evidence="2" key="2">
    <citation type="submission" date="2020-11" db="EMBL/GenBank/DDBJ databases">
        <authorList>
            <person name="McCartney M.A."/>
            <person name="Auch B."/>
            <person name="Kono T."/>
            <person name="Mallez S."/>
            <person name="Becker A."/>
            <person name="Gohl D.M."/>
            <person name="Silverstein K.A.T."/>
            <person name="Koren S."/>
            <person name="Bechman K.B."/>
            <person name="Herman A."/>
            <person name="Abrahante J.E."/>
            <person name="Garbe J."/>
        </authorList>
    </citation>
    <scope>NUCLEOTIDE SEQUENCE</scope>
    <source>
        <strain evidence="2">Duluth1</strain>
        <tissue evidence="2">Whole animal</tissue>
    </source>
</reference>
<proteinExistence type="predicted"/>
<gene>
    <name evidence="2" type="ORF">DPMN_057874</name>
</gene>
<evidence type="ECO:0000256" key="1">
    <source>
        <dbReference type="SAM" id="MobiDB-lite"/>
    </source>
</evidence>
<feature type="region of interest" description="Disordered" evidence="1">
    <location>
        <begin position="63"/>
        <end position="90"/>
    </location>
</feature>
<sequence length="1097" mass="121373">MASRESKTISGFPRRIFSSLRRSKKSVRLRHNLDGSGPPASFTVEDLDKTQNNNATIDFEATIPLENPNETNRADNNEDSEQSSLLPSPVPSYRVINEDVSVLENIPPELFGNLSTPVVRRFELGGLMSASADSGIDCSLLQSEKNSPEQFVAFTRREAERIRQKQQILGFNESLLEPLNEVDSRSSSDTENIVRSSSELNDDATDCNGASTNENEGENQKDGYLHAHHKDSNCDYVHLSNNSEKCPNESTSTETNLVYPLPKPHTGFKDSGDYVYLLEENLESIHHTDEQSITDSRDQIANDHYEIDLISNKTDETKSAEARLRMHSNSEKSVSIATNPPIVDPIPIRLTNLATQRALVPTPCPDSLFENETSAFAKCKSLKRSVSDAGLKGFFGRFRHRSKDNVSLISEADSLSSHNSSSSREKLKKKVKKFSLKKGKDKLRKRHISDIILHSAAHIADFTYGVDSSKETEKSSDAKELIVSDDAVMSNDRACSRQSTVDKVGQQMIKSDLSRSVSPLQSNSIESFTKSMCKMTSALQSSSTESIACICDCKDRDSKAACCEKRKTPTPPLSVICELTADNLFTSEKCGNYLNSETTGSDHVSQSSRHICCSTKSTKHTVYQNVSGSNKPGSSGVLNDASWFECSDESDDDNSKCSCYSDCDTCTSSQDSSGENDDTLDCSNLCIASPETGKLPLNDDDFSDSESYFNEPASNDDSINQDPEEDVMQNELSQFDLNSSIQSFNVSQDIFAKVNSRVNNFSMTRSFNSPMSTSQSGASNNAGISSGPQSSEFSVSFHEVDFENGEVMYMENDLGDGDEFTEETVRPIKAFAHLSHLCATPVSSPRTEASRSVESSVNNYPINRLPSGMFRSSRSHGALNNQFLLSKECVSETNFNMSHDESFTNVSFEGSFAENSFSVHSKHGDARNSQKSHVNQRQDVESLHHSFSSSRRSEKASFHNLTFDEAFSRSVDHDMRLPWLHASFSGLNDSYVLQKGASSNSHLNRSQSAVMSPNGSFMRNNPRYSSFHRYSPCSSPLDLSMNKGGSPLDLSINTGRQLQTLVSPEMKKVKSKKWMDSHVGQVFSPARRALQKKSWNQ</sequence>
<organism evidence="2 3">
    <name type="scientific">Dreissena polymorpha</name>
    <name type="common">Zebra mussel</name>
    <name type="synonym">Mytilus polymorpha</name>
    <dbReference type="NCBI Taxonomy" id="45954"/>
    <lineage>
        <taxon>Eukaryota</taxon>
        <taxon>Metazoa</taxon>
        <taxon>Spiralia</taxon>
        <taxon>Lophotrochozoa</taxon>
        <taxon>Mollusca</taxon>
        <taxon>Bivalvia</taxon>
        <taxon>Autobranchia</taxon>
        <taxon>Heteroconchia</taxon>
        <taxon>Euheterodonta</taxon>
        <taxon>Imparidentia</taxon>
        <taxon>Neoheterodontei</taxon>
        <taxon>Myida</taxon>
        <taxon>Dreissenoidea</taxon>
        <taxon>Dreissenidae</taxon>
        <taxon>Dreissena</taxon>
    </lineage>
</organism>
<feature type="compositionally biased region" description="Polar residues" evidence="1">
    <location>
        <begin position="189"/>
        <end position="199"/>
    </location>
</feature>
<feature type="compositionally biased region" description="Polar residues" evidence="1">
    <location>
        <begin position="705"/>
        <end position="721"/>
    </location>
</feature>
<reference evidence="2" key="1">
    <citation type="journal article" date="2019" name="bioRxiv">
        <title>The Genome of the Zebra Mussel, Dreissena polymorpha: A Resource for Invasive Species Research.</title>
        <authorList>
            <person name="McCartney M.A."/>
            <person name="Auch B."/>
            <person name="Kono T."/>
            <person name="Mallez S."/>
            <person name="Zhang Y."/>
            <person name="Obille A."/>
            <person name="Becker A."/>
            <person name="Abrahante J.E."/>
            <person name="Garbe J."/>
            <person name="Badalamenti J.P."/>
            <person name="Herman A."/>
            <person name="Mangelson H."/>
            <person name="Liachko I."/>
            <person name="Sullivan S."/>
            <person name="Sone E.D."/>
            <person name="Koren S."/>
            <person name="Silverstein K.A.T."/>
            <person name="Beckman K.B."/>
            <person name="Gohl D.M."/>
        </authorList>
    </citation>
    <scope>NUCLEOTIDE SEQUENCE</scope>
    <source>
        <strain evidence="2">Duluth1</strain>
        <tissue evidence="2">Whole animal</tissue>
    </source>
</reference>
<feature type="region of interest" description="Disordered" evidence="1">
    <location>
        <begin position="919"/>
        <end position="951"/>
    </location>
</feature>
<comment type="caution">
    <text evidence="2">The sequence shown here is derived from an EMBL/GenBank/DDBJ whole genome shotgun (WGS) entry which is preliminary data.</text>
</comment>
<feature type="compositionally biased region" description="Low complexity" evidence="1">
    <location>
        <begin position="774"/>
        <end position="787"/>
    </location>
</feature>
<evidence type="ECO:0000313" key="3">
    <source>
        <dbReference type="Proteomes" id="UP000828390"/>
    </source>
</evidence>
<dbReference type="AlphaFoldDB" id="A0A9D4C137"/>
<evidence type="ECO:0000313" key="2">
    <source>
        <dbReference type="EMBL" id="KAH3715168.1"/>
    </source>
</evidence>
<protein>
    <submittedName>
        <fullName evidence="2">Uncharacterized protein</fullName>
    </submittedName>
</protein>